<evidence type="ECO:0000313" key="10">
    <source>
        <dbReference type="Proteomes" id="UP001183809"/>
    </source>
</evidence>
<gene>
    <name evidence="9" type="ORF">RM764_45040</name>
</gene>
<evidence type="ECO:0000259" key="7">
    <source>
        <dbReference type="Pfam" id="PF02770"/>
    </source>
</evidence>
<proteinExistence type="inferred from homology"/>
<dbReference type="RefSeq" id="WP_311701432.1">
    <property type="nucleotide sequence ID" value="NZ_JAVREY010000151.1"/>
</dbReference>
<protein>
    <submittedName>
        <fullName evidence="9">Acyl-CoA dehydrogenase family protein</fullName>
    </submittedName>
</protein>
<evidence type="ECO:0000313" key="9">
    <source>
        <dbReference type="EMBL" id="MDT0470004.1"/>
    </source>
</evidence>
<evidence type="ECO:0000259" key="6">
    <source>
        <dbReference type="Pfam" id="PF00441"/>
    </source>
</evidence>
<feature type="domain" description="Acyl-CoA dehydrogenase/oxidase C-terminal" evidence="6">
    <location>
        <begin position="255"/>
        <end position="398"/>
    </location>
</feature>
<evidence type="ECO:0000256" key="3">
    <source>
        <dbReference type="ARBA" id="ARBA00022630"/>
    </source>
</evidence>
<keyword evidence="4 5" id="KW-0274">FAD</keyword>
<evidence type="ECO:0000256" key="5">
    <source>
        <dbReference type="RuleBase" id="RU362125"/>
    </source>
</evidence>
<organism evidence="9 10">
    <name type="scientific">Streptomyces gibsoniae</name>
    <dbReference type="NCBI Taxonomy" id="3075529"/>
    <lineage>
        <taxon>Bacteria</taxon>
        <taxon>Bacillati</taxon>
        <taxon>Actinomycetota</taxon>
        <taxon>Actinomycetes</taxon>
        <taxon>Kitasatosporales</taxon>
        <taxon>Streptomycetaceae</taxon>
        <taxon>Streptomyces</taxon>
    </lineage>
</organism>
<dbReference type="InterPro" id="IPR006089">
    <property type="entry name" value="Acyl-CoA_DH_CS"/>
</dbReference>
<feature type="domain" description="Acyl-CoA oxidase/dehydrogenase middle" evidence="7">
    <location>
        <begin position="143"/>
        <end position="239"/>
    </location>
</feature>
<dbReference type="EMBL" id="JAVREY010000151">
    <property type="protein sequence ID" value="MDT0470004.1"/>
    <property type="molecule type" value="Genomic_DNA"/>
</dbReference>
<name>A0ABU2UA34_9ACTN</name>
<feature type="domain" description="Acyl-CoA dehydrogenase/oxidase N-terminal" evidence="8">
    <location>
        <begin position="28"/>
        <end position="137"/>
    </location>
</feature>
<dbReference type="InterPro" id="IPR013786">
    <property type="entry name" value="AcylCoA_DH/ox_N"/>
</dbReference>
<dbReference type="SUPFAM" id="SSF56645">
    <property type="entry name" value="Acyl-CoA dehydrogenase NM domain-like"/>
    <property type="match status" value="1"/>
</dbReference>
<keyword evidence="10" id="KW-1185">Reference proteome</keyword>
<comment type="similarity">
    <text evidence="2 5">Belongs to the acyl-CoA dehydrogenase family.</text>
</comment>
<evidence type="ECO:0000256" key="2">
    <source>
        <dbReference type="ARBA" id="ARBA00009347"/>
    </source>
</evidence>
<comment type="caution">
    <text evidence="9">The sequence shown here is derived from an EMBL/GenBank/DDBJ whole genome shotgun (WGS) entry which is preliminary data.</text>
</comment>
<evidence type="ECO:0000256" key="1">
    <source>
        <dbReference type="ARBA" id="ARBA00001974"/>
    </source>
</evidence>
<dbReference type="InterPro" id="IPR036250">
    <property type="entry name" value="AcylCo_DH-like_C"/>
</dbReference>
<dbReference type="Gene3D" id="2.40.110.10">
    <property type="entry name" value="Butyryl-CoA Dehydrogenase, subunit A, domain 2"/>
    <property type="match status" value="1"/>
</dbReference>
<evidence type="ECO:0000259" key="8">
    <source>
        <dbReference type="Pfam" id="PF02771"/>
    </source>
</evidence>
<dbReference type="PROSITE" id="PS00073">
    <property type="entry name" value="ACYL_COA_DH_2"/>
    <property type="match status" value="1"/>
</dbReference>
<dbReference type="Pfam" id="PF02770">
    <property type="entry name" value="Acyl-CoA_dh_M"/>
    <property type="match status" value="1"/>
</dbReference>
<dbReference type="Gene3D" id="1.10.540.10">
    <property type="entry name" value="Acyl-CoA dehydrogenase/oxidase, N-terminal domain"/>
    <property type="match status" value="1"/>
</dbReference>
<dbReference type="InterPro" id="IPR006091">
    <property type="entry name" value="Acyl-CoA_Oxase/DH_mid-dom"/>
</dbReference>
<sequence length="405" mass="44390">MTTVTQPVEAIPTPHVDTDYYGLQELLSDEDREIVQRVRAFVEGELLPVINGYWERAEFPQALLPAFAKVGVAGTTVRGYGAPGLTQFQTGLVALELSRGDGSFNTINAVHSGLVMGTLDRFGNEEQKQRWLPPLARLDKLGAFGLTEPQHGSDSVGLETSARRSGDGYLLSGAKRWIGMGHIADVVIIWARDEADGKVRGFVVEKTDGRYPDGFQASPILGKIGKRAIPQADIQLHDVFVPHDNLLADTRSFRDVSTVLSATRSLVAWEALGHATAAYEIAARYALTRHQFGKPIASFQLIQHKLAKMLGELTSMQLLCFRAAALQDRGRYRNAQASLLKMHVCDRARDLCRDARDMLGGNGILLENDVARHLTDMEVVHTYEGTDSIQSLIVGRDITGIAAFA</sequence>
<dbReference type="Proteomes" id="UP001183809">
    <property type="component" value="Unassembled WGS sequence"/>
</dbReference>
<evidence type="ECO:0000256" key="4">
    <source>
        <dbReference type="ARBA" id="ARBA00022827"/>
    </source>
</evidence>
<comment type="cofactor">
    <cofactor evidence="1 5">
        <name>FAD</name>
        <dbReference type="ChEBI" id="CHEBI:57692"/>
    </cofactor>
</comment>
<dbReference type="InterPro" id="IPR045008">
    <property type="entry name" value="ACX4-like"/>
</dbReference>
<dbReference type="InterPro" id="IPR037069">
    <property type="entry name" value="AcylCoA_DH/ox_N_sf"/>
</dbReference>
<dbReference type="Pfam" id="PF00441">
    <property type="entry name" value="Acyl-CoA_dh_1"/>
    <property type="match status" value="1"/>
</dbReference>
<keyword evidence="5" id="KW-0560">Oxidoreductase</keyword>
<dbReference type="Pfam" id="PF02771">
    <property type="entry name" value="Acyl-CoA_dh_N"/>
    <property type="match status" value="1"/>
</dbReference>
<dbReference type="InterPro" id="IPR046373">
    <property type="entry name" value="Acyl-CoA_Oxase/DH_mid-dom_sf"/>
</dbReference>
<reference evidence="10" key="1">
    <citation type="submission" date="2023-07" db="EMBL/GenBank/DDBJ databases">
        <title>30 novel species of actinomycetes from the DSMZ collection.</title>
        <authorList>
            <person name="Nouioui I."/>
        </authorList>
    </citation>
    <scope>NUCLEOTIDE SEQUENCE [LARGE SCALE GENOMIC DNA]</scope>
    <source>
        <strain evidence="10">DSM 41699</strain>
    </source>
</reference>
<dbReference type="PANTHER" id="PTHR43188:SF1">
    <property type="entry name" value="ACYL-COA DEHYDROGENASE"/>
    <property type="match status" value="1"/>
</dbReference>
<dbReference type="Gene3D" id="1.20.140.10">
    <property type="entry name" value="Butyryl-CoA Dehydrogenase, subunit A, domain 3"/>
    <property type="match status" value="1"/>
</dbReference>
<dbReference type="InterPro" id="IPR009100">
    <property type="entry name" value="AcylCoA_DH/oxidase_NM_dom_sf"/>
</dbReference>
<accession>A0ABU2UA34</accession>
<dbReference type="InterPro" id="IPR009075">
    <property type="entry name" value="AcylCo_DH/oxidase_C"/>
</dbReference>
<dbReference type="PANTHER" id="PTHR43188">
    <property type="entry name" value="ACYL-COENZYME A OXIDASE"/>
    <property type="match status" value="1"/>
</dbReference>
<dbReference type="SUPFAM" id="SSF47203">
    <property type="entry name" value="Acyl-CoA dehydrogenase C-terminal domain-like"/>
    <property type="match status" value="1"/>
</dbReference>
<keyword evidence="3 5" id="KW-0285">Flavoprotein</keyword>